<reference evidence="2" key="1">
    <citation type="submission" date="2021-04" db="EMBL/GenBank/DDBJ databases">
        <authorList>
            <person name="Tunstrom K."/>
        </authorList>
    </citation>
    <scope>NUCLEOTIDE SEQUENCE</scope>
</reference>
<keyword evidence="3" id="KW-1185">Reference proteome</keyword>
<dbReference type="InterPro" id="IPR054721">
    <property type="entry name" value="GEO12453p1-like"/>
</dbReference>
<feature type="signal peptide" evidence="1">
    <location>
        <begin position="1"/>
        <end position="16"/>
    </location>
</feature>
<comment type="caution">
    <text evidence="2">The sequence shown here is derived from an EMBL/GenBank/DDBJ whole genome shotgun (WGS) entry which is preliminary data.</text>
</comment>
<dbReference type="OrthoDB" id="7466056at2759"/>
<dbReference type="EMBL" id="CAJQZP010001172">
    <property type="protein sequence ID" value="CAG5025713.1"/>
    <property type="molecule type" value="Genomic_DNA"/>
</dbReference>
<name>A0A8S3XIF6_PARAO</name>
<gene>
    <name evidence="2" type="ORF">PAPOLLO_LOCUS18458</name>
</gene>
<dbReference type="Pfam" id="PF22861">
    <property type="entry name" value="GEO12453p1-like"/>
    <property type="match status" value="1"/>
</dbReference>
<evidence type="ECO:0000313" key="3">
    <source>
        <dbReference type="Proteomes" id="UP000691718"/>
    </source>
</evidence>
<feature type="chain" id="PRO_5035887481" evidence="1">
    <location>
        <begin position="17"/>
        <end position="167"/>
    </location>
</feature>
<proteinExistence type="predicted"/>
<organism evidence="2 3">
    <name type="scientific">Parnassius apollo</name>
    <name type="common">Apollo butterfly</name>
    <name type="synonym">Papilio apollo</name>
    <dbReference type="NCBI Taxonomy" id="110799"/>
    <lineage>
        <taxon>Eukaryota</taxon>
        <taxon>Metazoa</taxon>
        <taxon>Ecdysozoa</taxon>
        <taxon>Arthropoda</taxon>
        <taxon>Hexapoda</taxon>
        <taxon>Insecta</taxon>
        <taxon>Pterygota</taxon>
        <taxon>Neoptera</taxon>
        <taxon>Endopterygota</taxon>
        <taxon>Lepidoptera</taxon>
        <taxon>Glossata</taxon>
        <taxon>Ditrysia</taxon>
        <taxon>Papilionoidea</taxon>
        <taxon>Papilionidae</taxon>
        <taxon>Parnassiinae</taxon>
        <taxon>Parnassini</taxon>
        <taxon>Parnassius</taxon>
        <taxon>Parnassius</taxon>
    </lineage>
</organism>
<keyword evidence="1" id="KW-0732">Signal</keyword>
<dbReference type="Proteomes" id="UP000691718">
    <property type="component" value="Unassembled WGS sequence"/>
</dbReference>
<accession>A0A8S3XIF6</accession>
<dbReference type="AlphaFoldDB" id="A0A8S3XIF6"/>
<protein>
    <submittedName>
        <fullName evidence="2">(apollo) hypothetical protein</fullName>
    </submittedName>
</protein>
<evidence type="ECO:0000256" key="1">
    <source>
        <dbReference type="SAM" id="SignalP"/>
    </source>
</evidence>
<evidence type="ECO:0000313" key="2">
    <source>
        <dbReference type="EMBL" id="CAG5025713.1"/>
    </source>
</evidence>
<sequence>MFKLVALCTFLAVAAAKPGLLIAPAAYSTTIVEPARTTISEQASSVIHPSPAFYSAGYQLTHFINKRSAPVAFNSYLDPAHYIAGTPLATTYSYTAPFVQTSSILSASPVYTNTHFIKKRSAPVVTSYIAPSTYAAPWYTYTAASPVISTPLISSYPISYQPYFIKK</sequence>